<evidence type="ECO:0000256" key="2">
    <source>
        <dbReference type="SAM" id="MobiDB-lite"/>
    </source>
</evidence>
<feature type="signal peptide" evidence="4">
    <location>
        <begin position="1"/>
        <end position="19"/>
    </location>
</feature>
<evidence type="ECO:0000259" key="5">
    <source>
        <dbReference type="PROSITE" id="PS50050"/>
    </source>
</evidence>
<dbReference type="Proteomes" id="UP001591681">
    <property type="component" value="Unassembled WGS sequence"/>
</dbReference>
<keyword evidence="4" id="KW-0732">Signal</keyword>
<proteinExistence type="predicted"/>
<feature type="repeat" description="TNFR-Cys" evidence="1">
    <location>
        <begin position="142"/>
        <end position="179"/>
    </location>
</feature>
<dbReference type="SUPFAM" id="SSF57586">
    <property type="entry name" value="TNF receptor-like"/>
    <property type="match status" value="2"/>
</dbReference>
<comment type="caution">
    <text evidence="1">Lacks conserved residue(s) required for the propagation of feature annotation.</text>
</comment>
<keyword evidence="3" id="KW-0472">Membrane</keyword>
<feature type="disulfide bond" evidence="1">
    <location>
        <begin position="143"/>
        <end position="158"/>
    </location>
</feature>
<evidence type="ECO:0000256" key="1">
    <source>
        <dbReference type="PROSITE-ProRule" id="PRU00206"/>
    </source>
</evidence>
<evidence type="ECO:0000313" key="6">
    <source>
        <dbReference type="EMBL" id="KAL2103838.1"/>
    </source>
</evidence>
<evidence type="ECO:0000313" key="7">
    <source>
        <dbReference type="Proteomes" id="UP001591681"/>
    </source>
</evidence>
<gene>
    <name evidence="6" type="ORF">ACEWY4_000706</name>
</gene>
<dbReference type="EMBL" id="JBHFQA010000001">
    <property type="protein sequence ID" value="KAL2103838.1"/>
    <property type="molecule type" value="Genomic_DNA"/>
</dbReference>
<dbReference type="InterPro" id="IPR052135">
    <property type="entry name" value="TNFRSF5"/>
</dbReference>
<feature type="domain" description="TNFR-Cys" evidence="5">
    <location>
        <begin position="142"/>
        <end position="179"/>
    </location>
</feature>
<name>A0ABD1KXE0_9TELE</name>
<evidence type="ECO:0000256" key="4">
    <source>
        <dbReference type="SAM" id="SignalP"/>
    </source>
</evidence>
<reference evidence="6 7" key="1">
    <citation type="submission" date="2024-09" db="EMBL/GenBank/DDBJ databases">
        <title>A chromosome-level genome assembly of Gray's grenadier anchovy, Coilia grayii.</title>
        <authorList>
            <person name="Fu Z."/>
        </authorList>
    </citation>
    <scope>NUCLEOTIDE SEQUENCE [LARGE SCALE GENOMIC DNA]</scope>
    <source>
        <strain evidence="6">G4</strain>
        <tissue evidence="6">Muscle</tissue>
    </source>
</reference>
<keyword evidence="3" id="KW-0812">Transmembrane</keyword>
<dbReference type="PROSITE" id="PS50050">
    <property type="entry name" value="TNFR_NGFR_2"/>
    <property type="match status" value="1"/>
</dbReference>
<keyword evidence="3" id="KW-1133">Transmembrane helix</keyword>
<organism evidence="6 7">
    <name type="scientific">Coilia grayii</name>
    <name type="common">Gray's grenadier anchovy</name>
    <dbReference type="NCBI Taxonomy" id="363190"/>
    <lineage>
        <taxon>Eukaryota</taxon>
        <taxon>Metazoa</taxon>
        <taxon>Chordata</taxon>
        <taxon>Craniata</taxon>
        <taxon>Vertebrata</taxon>
        <taxon>Euteleostomi</taxon>
        <taxon>Actinopterygii</taxon>
        <taxon>Neopterygii</taxon>
        <taxon>Teleostei</taxon>
        <taxon>Clupei</taxon>
        <taxon>Clupeiformes</taxon>
        <taxon>Clupeoidei</taxon>
        <taxon>Engraulidae</taxon>
        <taxon>Coilinae</taxon>
        <taxon>Coilia</taxon>
    </lineage>
</organism>
<feature type="region of interest" description="Disordered" evidence="2">
    <location>
        <begin position="237"/>
        <end position="303"/>
    </location>
</feature>
<sequence length="303" mass="33542">MKNWLVIDLLILAVFHATSQSCDPERKYINKAGECCRKCPPGTRMANLDNCQNPRCDPCKDDEYQDRYTDELKCKRQPFCDPNVHLESSKPITQDKISVCVCMNGYHCGSPPCDTCTQNRQCPPGYRVSKSATQHSDNECEKCPPGTFSDTNSSESSCQPWRECKAVKQEGTTTADRICGVEHIGLIIAIVLVAVVAVIGTAATFICRGKCEDILAQKKKQFHNQCFEPLKDNKDVEIGSMEDTNPLHAGQEAEENEVNEPVQEREAGSNSIDIGTRSEGGQIVRQEQGKEDVLSQSESCPST</sequence>
<protein>
    <recommendedName>
        <fullName evidence="5">TNFR-Cys domain-containing protein</fullName>
    </recommendedName>
</protein>
<feature type="transmembrane region" description="Helical" evidence="3">
    <location>
        <begin position="184"/>
        <end position="207"/>
    </location>
</feature>
<dbReference type="AlphaFoldDB" id="A0ABD1KXE0"/>
<dbReference type="PANTHER" id="PTHR46875">
    <property type="entry name" value="TUMOR NECROSIS FACTOR RECEPTOR SUPERFAMILY MEMBER 5"/>
    <property type="match status" value="1"/>
</dbReference>
<keyword evidence="1" id="KW-1015">Disulfide bond</keyword>
<comment type="caution">
    <text evidence="6">The sequence shown here is derived from an EMBL/GenBank/DDBJ whole genome shotgun (WGS) entry which is preliminary data.</text>
</comment>
<feature type="chain" id="PRO_5044887457" description="TNFR-Cys domain-containing protein" evidence="4">
    <location>
        <begin position="20"/>
        <end position="303"/>
    </location>
</feature>
<accession>A0ABD1KXE0</accession>
<feature type="compositionally biased region" description="Polar residues" evidence="2">
    <location>
        <begin position="294"/>
        <end position="303"/>
    </location>
</feature>
<dbReference type="PANTHER" id="PTHR46875:SF3">
    <property type="entry name" value="CD40 MOLECULE, TNF RECEPTOR SUPERFAMILY MEMBER 5"/>
    <property type="match status" value="1"/>
</dbReference>
<dbReference type="SMART" id="SM00208">
    <property type="entry name" value="TNFR"/>
    <property type="match status" value="3"/>
</dbReference>
<dbReference type="Gene3D" id="2.10.50.10">
    <property type="entry name" value="Tumor Necrosis Factor Receptor, subunit A, domain 2"/>
    <property type="match status" value="3"/>
</dbReference>
<dbReference type="InterPro" id="IPR001368">
    <property type="entry name" value="TNFR/NGFR_Cys_rich_reg"/>
</dbReference>
<keyword evidence="7" id="KW-1185">Reference proteome</keyword>
<evidence type="ECO:0000256" key="3">
    <source>
        <dbReference type="SAM" id="Phobius"/>
    </source>
</evidence>
<dbReference type="PROSITE" id="PS51257">
    <property type="entry name" value="PROKAR_LIPOPROTEIN"/>
    <property type="match status" value="1"/>
</dbReference>